<feature type="compositionally biased region" description="Low complexity" evidence="1">
    <location>
        <begin position="354"/>
        <end position="369"/>
    </location>
</feature>
<dbReference type="eggNOG" id="ENOG50348BW">
    <property type="taxonomic scope" value="Bacteria"/>
</dbReference>
<evidence type="ECO:0000256" key="2">
    <source>
        <dbReference type="SAM" id="Phobius"/>
    </source>
</evidence>
<keyword evidence="4" id="KW-1185">Reference proteome</keyword>
<dbReference type="EMBL" id="CP001874">
    <property type="protein sequence ID" value="ADG87191.1"/>
    <property type="molecule type" value="Genomic_DNA"/>
</dbReference>
<evidence type="ECO:0000313" key="3">
    <source>
        <dbReference type="EMBL" id="ADG87191.1"/>
    </source>
</evidence>
<dbReference type="RefSeq" id="WP_013130724.1">
    <property type="nucleotide sequence ID" value="NC_014165.1"/>
</dbReference>
<evidence type="ECO:0000256" key="1">
    <source>
        <dbReference type="SAM" id="MobiDB-lite"/>
    </source>
</evidence>
<feature type="compositionally biased region" description="Pro residues" evidence="1">
    <location>
        <begin position="197"/>
        <end position="213"/>
    </location>
</feature>
<reference evidence="3 4" key="1">
    <citation type="submission" date="2010-01" db="EMBL/GenBank/DDBJ databases">
        <title>The complete genome of Thermobispora bispora DSM 43833.</title>
        <authorList>
            <consortium name="US DOE Joint Genome Institute (JGI-PGF)"/>
            <person name="Lucas S."/>
            <person name="Copeland A."/>
            <person name="Lapidus A."/>
            <person name="Glavina del Rio T."/>
            <person name="Dalin E."/>
            <person name="Tice H."/>
            <person name="Bruce D."/>
            <person name="Goodwin L."/>
            <person name="Pitluck S."/>
            <person name="Kyrpides N."/>
            <person name="Mavromatis K."/>
            <person name="Ivanova N."/>
            <person name="Mikhailova N."/>
            <person name="Chertkov O."/>
            <person name="Brettin T."/>
            <person name="Detter J.C."/>
            <person name="Han C."/>
            <person name="Larimer F."/>
            <person name="Land M."/>
            <person name="Hauser L."/>
            <person name="Markowitz V."/>
            <person name="Cheng J.-F."/>
            <person name="Hugenholtz P."/>
            <person name="Woyke T."/>
            <person name="Wu D."/>
            <person name="Jando M."/>
            <person name="Schneider S."/>
            <person name="Klenk H.-P."/>
            <person name="Eisen J.A."/>
        </authorList>
    </citation>
    <scope>NUCLEOTIDE SEQUENCE [LARGE SCALE GENOMIC DNA]</scope>
    <source>
        <strain evidence="4">ATCC 19993 / DSM 43833 / CBS 139.67 / JCM 10125 / KCTC 9307 / NBRC 14880 / R51</strain>
    </source>
</reference>
<sequence>MSQPPRNGTPSGNTPEGQEWYVLPPDRPSDADPSAGTSGAFGMPAQPPGGGAPAHGPYPQGGPADLPYGPHPGGHRGDLGYHFPVQPHGPRPGEGPHSAPASPPPAAQPGPSLAAQPGEGGFPAPSPSHGQRPGEGGYPTPAPSHGQQPGEGGYSTPAPSSGTQPADITYGAAPPPQGSHPGGEPQPGDITYGAALPPQPGDPAYEPAPPVPGAQPGEGAHGTPPPPDITYSAALPPQGGRPGGEPRPDDVTYGAPLPAQGPQPGGEPQPGDITYSGPLPSQGSPDITYSGRLPAQEPRPASSRVRPPQDKRVWPPEDDEDRSTQPFPALRGTRTLPPQPPQQAEGPGRPEPPATAESGAAAQEGAAPGTGKGTSRARRTILLGGAAVLSVALAVGVPGWFHYSVYRYGRPADHVHIVPKGESMVWQHVEWRATLFEIPPPDSSPGSTDRKWLKAVITRTALDQEGAIRHGTPEVMLTDRAGRTWRMEELSNETPPSTEQNRIGVTYRMEFIGVAPPEVADEVELLVRPSTYRDVPGQSTEDFMKAAAKSQERNDHVLRFRR</sequence>
<accession>D6Y4D7</accession>
<dbReference type="HOGENOM" id="CLU_484777_0_0_11"/>
<keyword evidence="2" id="KW-1133">Transmembrane helix</keyword>
<feature type="region of interest" description="Disordered" evidence="1">
    <location>
        <begin position="1"/>
        <end position="375"/>
    </location>
</feature>
<proteinExistence type="predicted"/>
<dbReference type="AlphaFoldDB" id="D6Y4D7"/>
<dbReference type="OrthoDB" id="3535128at2"/>
<feature type="transmembrane region" description="Helical" evidence="2">
    <location>
        <begin position="381"/>
        <end position="401"/>
    </location>
</feature>
<keyword evidence="2" id="KW-0472">Membrane</keyword>
<feature type="compositionally biased region" description="Polar residues" evidence="1">
    <location>
        <begin position="1"/>
        <end position="16"/>
    </location>
</feature>
<protein>
    <submittedName>
        <fullName evidence="3">Uncharacterized protein</fullName>
    </submittedName>
</protein>
<gene>
    <name evidence="3" type="ordered locus">Tbis_0463</name>
</gene>
<dbReference type="STRING" id="469371.Tbis_0463"/>
<feature type="compositionally biased region" description="Low complexity" evidence="1">
    <location>
        <begin position="54"/>
        <end position="64"/>
    </location>
</feature>
<dbReference type="Proteomes" id="UP000006640">
    <property type="component" value="Chromosome"/>
</dbReference>
<dbReference type="KEGG" id="tbi:Tbis_0463"/>
<feature type="compositionally biased region" description="Low complexity" evidence="1">
    <location>
        <begin position="31"/>
        <end position="44"/>
    </location>
</feature>
<name>D6Y4D7_THEBD</name>
<organism evidence="3 4">
    <name type="scientific">Thermobispora bispora (strain ATCC 19993 / DSM 43833 / CBS 139.67 / JCM 10125 / KCTC 9307 / NBRC 14880 / R51)</name>
    <dbReference type="NCBI Taxonomy" id="469371"/>
    <lineage>
        <taxon>Bacteria</taxon>
        <taxon>Bacillati</taxon>
        <taxon>Actinomycetota</taxon>
        <taxon>Actinomycetes</taxon>
        <taxon>Streptosporangiales</taxon>
        <taxon>Streptosporangiaceae</taxon>
        <taxon>Thermobispora</taxon>
    </lineage>
</organism>
<evidence type="ECO:0000313" key="4">
    <source>
        <dbReference type="Proteomes" id="UP000006640"/>
    </source>
</evidence>
<keyword evidence="2" id="KW-0812">Transmembrane</keyword>
<feature type="compositionally biased region" description="Polar residues" evidence="1">
    <location>
        <begin position="157"/>
        <end position="166"/>
    </location>
</feature>